<dbReference type="Pfam" id="PF00899">
    <property type="entry name" value="ThiF"/>
    <property type="match status" value="1"/>
</dbReference>
<feature type="domain" description="THIF-type NAD/FAD binding fold" evidence="1">
    <location>
        <begin position="14"/>
        <end position="118"/>
    </location>
</feature>
<dbReference type="Proteomes" id="UP000272781">
    <property type="component" value="Unassembled WGS sequence"/>
</dbReference>
<dbReference type="GO" id="GO:0008641">
    <property type="term" value="F:ubiquitin-like modifier activating enzyme activity"/>
    <property type="evidence" value="ECO:0007669"/>
    <property type="project" value="InterPro"/>
</dbReference>
<evidence type="ECO:0000313" key="2">
    <source>
        <dbReference type="EMBL" id="QCI28453.1"/>
    </source>
</evidence>
<dbReference type="InterPro" id="IPR000594">
    <property type="entry name" value="ThiF_NAD_FAD-bd"/>
</dbReference>
<dbReference type="EMBL" id="CP027432">
    <property type="protein sequence ID" value="QCI28453.1"/>
    <property type="molecule type" value="Genomic_DNA"/>
</dbReference>
<dbReference type="GO" id="GO:0061504">
    <property type="term" value="P:cyclic threonylcarbamoyladenosine biosynthetic process"/>
    <property type="evidence" value="ECO:0007669"/>
    <property type="project" value="TreeGrafter"/>
</dbReference>
<accession>A0AAJ4UYF7</accession>
<dbReference type="PANTHER" id="PTHR43267">
    <property type="entry name" value="TRNA THREONYLCARBAMOYLADENOSINE DEHYDRATASE"/>
    <property type="match status" value="1"/>
</dbReference>
<dbReference type="RefSeq" id="WP_123351733.1">
    <property type="nucleotide sequence ID" value="NZ_CP027432.2"/>
</dbReference>
<dbReference type="Gene3D" id="3.40.50.720">
    <property type="entry name" value="NAD(P)-binding Rossmann-like Domain"/>
    <property type="match status" value="1"/>
</dbReference>
<evidence type="ECO:0000313" key="4">
    <source>
        <dbReference type="Proteomes" id="UP000272781"/>
    </source>
</evidence>
<proteinExistence type="predicted"/>
<reference evidence="5" key="1">
    <citation type="submission" date="2018-03" db="EMBL/GenBank/DDBJ databases">
        <title>A comparative analysis of the Nautiliaceae.</title>
        <authorList>
            <person name="Grosche A."/>
            <person name="Smedile F."/>
            <person name="Vetriani C."/>
        </authorList>
    </citation>
    <scope>NUCLEOTIDE SEQUENCE [LARGE SCALE GENOMIC DNA]</scope>
    <source>
        <strain evidence="5">TB6</strain>
    </source>
</reference>
<evidence type="ECO:0000259" key="1">
    <source>
        <dbReference type="Pfam" id="PF00899"/>
    </source>
</evidence>
<reference evidence="2" key="3">
    <citation type="submission" date="2019-06" db="EMBL/GenBank/DDBJ databases">
        <title>A comparative analysis of the Nautiliaceae.</title>
        <authorList>
            <person name="Grosche A."/>
            <person name="Smedile F."/>
            <person name="Vetriani C."/>
        </authorList>
    </citation>
    <scope>NUCLEOTIDE SEQUENCE</scope>
    <source>
        <strain evidence="2">TB6</strain>
    </source>
</reference>
<organism evidence="3 4">
    <name type="scientific">Caminibacter pacificus</name>
    <dbReference type="NCBI Taxonomy" id="1424653"/>
    <lineage>
        <taxon>Bacteria</taxon>
        <taxon>Pseudomonadati</taxon>
        <taxon>Campylobacterota</taxon>
        <taxon>Epsilonproteobacteria</taxon>
        <taxon>Nautiliales</taxon>
        <taxon>Nautiliaceae</taxon>
        <taxon>Caminibacter</taxon>
    </lineage>
</organism>
<dbReference type="GO" id="GO:0061503">
    <property type="term" value="F:tRNA threonylcarbamoyladenosine dehydratase"/>
    <property type="evidence" value="ECO:0007669"/>
    <property type="project" value="TreeGrafter"/>
</dbReference>
<protein>
    <submittedName>
        <fullName evidence="3">tRNA A37 threonylcarbamoyladenosine dehydratase</fullName>
    </submittedName>
    <submittedName>
        <fullName evidence="2">tRNA threonylcarbamoyladenosine dehydratase</fullName>
    </submittedName>
</protein>
<gene>
    <name evidence="2" type="ORF">C6V80_05615</name>
    <name evidence="3" type="ORF">EDC58_0303</name>
</gene>
<dbReference type="EMBL" id="RJVK01000001">
    <property type="protein sequence ID" value="ROR40822.1"/>
    <property type="molecule type" value="Genomic_DNA"/>
</dbReference>
<reference evidence="3 4" key="2">
    <citation type="submission" date="2018-11" db="EMBL/GenBank/DDBJ databases">
        <title>Genomic Encyclopedia of Type Strains, Phase IV (KMG-IV): sequencing the most valuable type-strain genomes for metagenomic binning, comparative biology and taxonomic classification.</title>
        <authorList>
            <person name="Goeker M."/>
        </authorList>
    </citation>
    <scope>NUCLEOTIDE SEQUENCE [LARGE SCALE GENOMIC DNA]</scope>
    <source>
        <strain evidence="3 4">DSM 27783</strain>
    </source>
</reference>
<dbReference type="Proteomes" id="UP000298805">
    <property type="component" value="Chromosome"/>
</dbReference>
<dbReference type="SUPFAM" id="SSF69572">
    <property type="entry name" value="Activating enzymes of the ubiquitin-like proteins"/>
    <property type="match status" value="1"/>
</dbReference>
<dbReference type="InterPro" id="IPR035985">
    <property type="entry name" value="Ubiquitin-activating_enz"/>
</dbReference>
<sequence length="208" mass="23363">MRYDRCKKLFGKFEHLQKLNVLICGVGGVGGYALDCLYRSGVKNITIVDFDTFDITNQNRQIGSEFLGEKKVEVLARLYPGVTPIDMKLTPQNIENLNLEKYDIVIDAIDDLNAKIALILKAYPKIVSSMGAAKRIDPTKIRIDSIWKTQNDPFAKKIRDRLKKENFKGDFKAVFSLEKPIPCDMGSFVGVTGAFGFALCSEVLKDFV</sequence>
<dbReference type="CDD" id="cd00755">
    <property type="entry name" value="YgdL_like"/>
    <property type="match status" value="1"/>
</dbReference>
<evidence type="ECO:0000313" key="3">
    <source>
        <dbReference type="EMBL" id="ROR40822.1"/>
    </source>
</evidence>
<keyword evidence="5" id="KW-1185">Reference proteome</keyword>
<dbReference type="InterPro" id="IPR045886">
    <property type="entry name" value="ThiF/MoeB/HesA"/>
</dbReference>
<evidence type="ECO:0000313" key="5">
    <source>
        <dbReference type="Proteomes" id="UP000298805"/>
    </source>
</evidence>
<dbReference type="AlphaFoldDB" id="A0AAJ4UYF7"/>
<dbReference type="PANTHER" id="PTHR43267:SF1">
    <property type="entry name" value="TRNA THREONYLCARBAMOYLADENOSINE DEHYDRATASE"/>
    <property type="match status" value="1"/>
</dbReference>
<name>A0AAJ4UYF7_9BACT</name>